<keyword evidence="1" id="KW-1133">Transmembrane helix</keyword>
<dbReference type="EMBL" id="CAXLJM020000086">
    <property type="protein sequence ID" value="CAL8131081.1"/>
    <property type="molecule type" value="Genomic_DNA"/>
</dbReference>
<evidence type="ECO:0000313" key="3">
    <source>
        <dbReference type="Proteomes" id="UP001642540"/>
    </source>
</evidence>
<accession>A0ABP1RMY2</accession>
<evidence type="ECO:0000313" key="2">
    <source>
        <dbReference type="EMBL" id="CAL8131081.1"/>
    </source>
</evidence>
<comment type="caution">
    <text evidence="2">The sequence shown here is derived from an EMBL/GenBank/DDBJ whole genome shotgun (WGS) entry which is preliminary data.</text>
</comment>
<dbReference type="Proteomes" id="UP001642540">
    <property type="component" value="Unassembled WGS sequence"/>
</dbReference>
<evidence type="ECO:0000256" key="1">
    <source>
        <dbReference type="SAM" id="Phobius"/>
    </source>
</evidence>
<sequence length="422" mass="48366">MESESNKTSCITKCFQITITCIALLLFVLTIVYLTSDDDEDTEKPEKPVQYSPTTFLICEETVPSKHLYYNSSDKLTSDSLTIIKPLVNRHEFYQVLQSSRFPERSFLLSGLVRTVVDCYSFHHNLIIRPDDVWAAIMSQFSWYASRNANKLGSEFNKFHVEQGGSQRILFETSGAISTLPYDGMVFSFQKDISYVFEDDSLRNWILPGFSTTTENDHVTIGLMFMGQIKTVLYKRSKIVTVKCGVPHITLDGTVGDWIEIKRRLKKLNHYGLDKWYDLLLPIITQFEEVKEGRIDAEFWREMVYVQKLDYHYVTGWITAFCIYHTLQSLDYGGVHPQQNQNLEWLSSSNPKINKTYPAIVLSDIPSEVAQMEVKIQRNDENGKIYKGVLLAGHVAAELKEDGETVQPTLGWAMALQRGRNG</sequence>
<dbReference type="InterPro" id="IPR025533">
    <property type="entry name" value="DUF4419"/>
</dbReference>
<reference evidence="2 3" key="1">
    <citation type="submission" date="2024-08" db="EMBL/GenBank/DDBJ databases">
        <authorList>
            <person name="Cucini C."/>
            <person name="Frati F."/>
        </authorList>
    </citation>
    <scope>NUCLEOTIDE SEQUENCE [LARGE SCALE GENOMIC DNA]</scope>
</reference>
<keyword evidence="1" id="KW-0472">Membrane</keyword>
<organism evidence="2 3">
    <name type="scientific">Orchesella dallaii</name>
    <dbReference type="NCBI Taxonomy" id="48710"/>
    <lineage>
        <taxon>Eukaryota</taxon>
        <taxon>Metazoa</taxon>
        <taxon>Ecdysozoa</taxon>
        <taxon>Arthropoda</taxon>
        <taxon>Hexapoda</taxon>
        <taxon>Collembola</taxon>
        <taxon>Entomobryomorpha</taxon>
        <taxon>Entomobryoidea</taxon>
        <taxon>Orchesellidae</taxon>
        <taxon>Orchesellinae</taxon>
        <taxon>Orchesella</taxon>
    </lineage>
</organism>
<feature type="transmembrane region" description="Helical" evidence="1">
    <location>
        <begin position="12"/>
        <end position="34"/>
    </location>
</feature>
<keyword evidence="1" id="KW-0812">Transmembrane</keyword>
<protein>
    <submittedName>
        <fullName evidence="2">Uncharacterized protein</fullName>
    </submittedName>
</protein>
<gene>
    <name evidence="2" type="ORF">ODALV1_LOCUS24021</name>
</gene>
<name>A0ABP1RMY2_9HEXA</name>
<dbReference type="PANTHER" id="PTHR31252:SF11">
    <property type="entry name" value="DUF4419 DOMAIN-CONTAINING PROTEIN"/>
    <property type="match status" value="1"/>
</dbReference>
<dbReference type="Pfam" id="PF14388">
    <property type="entry name" value="DUF4419"/>
    <property type="match status" value="1"/>
</dbReference>
<proteinExistence type="predicted"/>
<keyword evidence="3" id="KW-1185">Reference proteome</keyword>
<dbReference type="PANTHER" id="PTHR31252">
    <property type="entry name" value="DUF4419 DOMAIN-CONTAINING PROTEIN"/>
    <property type="match status" value="1"/>
</dbReference>